<evidence type="ECO:0000313" key="2">
    <source>
        <dbReference type="Proteomes" id="UP000011668"/>
    </source>
</evidence>
<protein>
    <submittedName>
        <fullName evidence="1">Uncharacterized protein</fullName>
    </submittedName>
</protein>
<reference evidence="1 2" key="1">
    <citation type="journal article" date="2013" name="Nat. Commun.">
        <title>The evolution and pathogenic mechanisms of the rice sheath blight pathogen.</title>
        <authorList>
            <person name="Zheng A."/>
            <person name="Lin R."/>
            <person name="Xu L."/>
            <person name="Qin P."/>
            <person name="Tang C."/>
            <person name="Ai P."/>
            <person name="Zhang D."/>
            <person name="Liu Y."/>
            <person name="Sun Z."/>
            <person name="Feng H."/>
            <person name="Wang Y."/>
            <person name="Chen Y."/>
            <person name="Liang X."/>
            <person name="Fu R."/>
            <person name="Li Q."/>
            <person name="Zhang J."/>
            <person name="Yu X."/>
            <person name="Xie Z."/>
            <person name="Ding L."/>
            <person name="Guan P."/>
            <person name="Tang J."/>
            <person name="Liang Y."/>
            <person name="Wang S."/>
            <person name="Deng Q."/>
            <person name="Li S."/>
            <person name="Zhu J."/>
            <person name="Wang L."/>
            <person name="Liu H."/>
            <person name="Li P."/>
        </authorList>
    </citation>
    <scope>NUCLEOTIDE SEQUENCE [LARGE SCALE GENOMIC DNA]</scope>
    <source>
        <strain evidence="2">AG-1 IA</strain>
    </source>
</reference>
<evidence type="ECO:0000313" key="1">
    <source>
        <dbReference type="EMBL" id="ELU38228.1"/>
    </source>
</evidence>
<dbReference type="EMBL" id="AFRT01002226">
    <property type="protein sequence ID" value="ELU38228.1"/>
    <property type="molecule type" value="Genomic_DNA"/>
</dbReference>
<accession>L8WN89</accession>
<dbReference type="AlphaFoldDB" id="L8WN89"/>
<dbReference type="HOGENOM" id="CLU_2887405_0_0_1"/>
<proteinExistence type="predicted"/>
<keyword evidence="2" id="KW-1185">Reference proteome</keyword>
<gene>
    <name evidence="1" type="ORF">AG1IA_07737</name>
</gene>
<name>L8WN89_THACA</name>
<comment type="caution">
    <text evidence="1">The sequence shown here is derived from an EMBL/GenBank/DDBJ whole genome shotgun (WGS) entry which is preliminary data.</text>
</comment>
<organism evidence="1 2">
    <name type="scientific">Thanatephorus cucumeris (strain AG1-IA)</name>
    <name type="common">Rice sheath blight fungus</name>
    <name type="synonym">Rhizoctonia solani</name>
    <dbReference type="NCBI Taxonomy" id="983506"/>
    <lineage>
        <taxon>Eukaryota</taxon>
        <taxon>Fungi</taxon>
        <taxon>Dikarya</taxon>
        <taxon>Basidiomycota</taxon>
        <taxon>Agaricomycotina</taxon>
        <taxon>Agaricomycetes</taxon>
        <taxon>Cantharellales</taxon>
        <taxon>Ceratobasidiaceae</taxon>
        <taxon>Rhizoctonia</taxon>
        <taxon>Rhizoctonia solani AG-1</taxon>
    </lineage>
</organism>
<dbReference type="Proteomes" id="UP000011668">
    <property type="component" value="Unassembled WGS sequence"/>
</dbReference>
<sequence>MNTYSKSQPPPLKVHLVDTPPQITWSPLSKGILSHGPHQMQATHLTSHRIFNIGQPQTIMKRS</sequence>